<keyword evidence="5 6" id="KW-0472">Membrane</keyword>
<evidence type="ECO:0000256" key="3">
    <source>
        <dbReference type="ARBA" id="ARBA00022692"/>
    </source>
</evidence>
<dbReference type="PANTHER" id="PTHR43652:SF2">
    <property type="entry name" value="BASIC AMINO ACID ANTIPORTER YFCC-RELATED"/>
    <property type="match status" value="1"/>
</dbReference>
<keyword evidence="3 6" id="KW-0812">Transmembrane</keyword>
<proteinExistence type="predicted"/>
<feature type="transmembrane region" description="Helical" evidence="6">
    <location>
        <begin position="160"/>
        <end position="177"/>
    </location>
</feature>
<feature type="transmembrane region" description="Helical" evidence="6">
    <location>
        <begin position="366"/>
        <end position="387"/>
    </location>
</feature>
<feature type="transmembrane region" description="Helical" evidence="6">
    <location>
        <begin position="393"/>
        <end position="417"/>
    </location>
</feature>
<evidence type="ECO:0000256" key="5">
    <source>
        <dbReference type="ARBA" id="ARBA00023136"/>
    </source>
</evidence>
<keyword evidence="4 6" id="KW-1133">Transmembrane helix</keyword>
<sequence length="450" mass="47427">MSESPRMRIPHPLALLTGCVLLAAAASYVLPAGQFDRRDDPVTGRTLVVPGSYQAVEADPVNLFEAMVALPKGMLAAGEVIFLIFLIGGAFTVVDETGTLRRAIPSLVRSMKGRDLLIVPVVSFFFAMGGVVQNLQEEIIPLIPVLMILVSRMGFKPLVAVAMSAGAAFVGSAFSPINPFQVQIAQKAAEVAPTSGALFRIAFLILALVFWIGMTMRYAAATRGTPEDFGEDLGSSMTGRDSVILGMVAGTFGLMVVGLQQWGWDFNEMSATFFIMGVLVGGVARMGVQGTAEAYVKGFHAMAYAALLIGFARAISIVLEEGLVIDTIVNGMFSPLESLPKLASALGMMVGQALLHVPVPSVSGQAVLTMPILVPLADLLGLSRQVIVLAYQYGAGLCDLITPTNGALMAILAAAGVRYEEWMKFTVPLYLGLVALGAVSIATAIAINLQ</sequence>
<dbReference type="EMBL" id="DQ295242">
    <property type="protein sequence ID" value="ABC25431.1"/>
    <property type="molecule type" value="Genomic_DNA"/>
</dbReference>
<evidence type="ECO:0000256" key="6">
    <source>
        <dbReference type="SAM" id="Phobius"/>
    </source>
</evidence>
<feature type="transmembrane region" description="Helical" evidence="6">
    <location>
        <begin position="139"/>
        <end position="155"/>
    </location>
</feature>
<dbReference type="PROSITE" id="PS51257">
    <property type="entry name" value="PROKAR_LIPOPROTEIN"/>
    <property type="match status" value="1"/>
</dbReference>
<feature type="transmembrane region" description="Helical" evidence="6">
    <location>
        <begin position="243"/>
        <end position="263"/>
    </location>
</feature>
<keyword evidence="2" id="KW-1003">Cell membrane</keyword>
<name>Q2PXZ6_9BACT</name>
<dbReference type="PANTHER" id="PTHR43652">
    <property type="entry name" value="BASIC AMINO ACID ANTIPORTER YFCC-RELATED"/>
    <property type="match status" value="1"/>
</dbReference>
<evidence type="ECO:0000256" key="4">
    <source>
        <dbReference type="ARBA" id="ARBA00022989"/>
    </source>
</evidence>
<feature type="transmembrane region" description="Helical" evidence="6">
    <location>
        <begin position="197"/>
        <end position="214"/>
    </location>
</feature>
<feature type="transmembrane region" description="Helical" evidence="6">
    <location>
        <begin position="300"/>
        <end position="319"/>
    </location>
</feature>
<reference evidence="7" key="1">
    <citation type="journal article" date="2006" name="Appl. Environ. Microbiol.">
        <title>Comparative genomics of DNA fragments from six Antarctic marine planktonic bacteria.</title>
        <authorList>
            <person name="Grzymski J.J."/>
            <person name="Carter B.J."/>
            <person name="DeLong E.F."/>
            <person name="Feldman R.A."/>
            <person name="Ghadiri A."/>
            <person name="Murray A.E."/>
        </authorList>
    </citation>
    <scope>NUCLEOTIDE SEQUENCE</scope>
</reference>
<dbReference type="AlphaFoldDB" id="Q2PXZ6"/>
<feature type="transmembrane region" description="Helical" evidence="6">
    <location>
        <begin position="115"/>
        <end position="133"/>
    </location>
</feature>
<dbReference type="Pfam" id="PF03606">
    <property type="entry name" value="DcuC"/>
    <property type="match status" value="1"/>
</dbReference>
<dbReference type="InterPro" id="IPR018385">
    <property type="entry name" value="C4_dicarb_anaerob_car-like"/>
</dbReference>
<comment type="subcellular location">
    <subcellularLocation>
        <location evidence="1">Cell membrane</location>
        <topology evidence="1">Multi-pass membrane protein</topology>
    </subcellularLocation>
</comment>
<feature type="transmembrane region" description="Helical" evidence="6">
    <location>
        <begin position="73"/>
        <end position="94"/>
    </location>
</feature>
<feature type="transmembrane region" description="Helical" evidence="6">
    <location>
        <begin position="269"/>
        <end position="288"/>
    </location>
</feature>
<evidence type="ECO:0000313" key="7">
    <source>
        <dbReference type="EMBL" id="ABC25431.1"/>
    </source>
</evidence>
<evidence type="ECO:0000256" key="2">
    <source>
        <dbReference type="ARBA" id="ARBA00022475"/>
    </source>
</evidence>
<organism evidence="7">
    <name type="scientific">uncultured marine bacterium Ant4D5</name>
    <dbReference type="NCBI Taxonomy" id="360428"/>
    <lineage>
        <taxon>Bacteria</taxon>
        <taxon>environmental samples</taxon>
    </lineage>
</organism>
<feature type="transmembrane region" description="Helical" evidence="6">
    <location>
        <begin position="429"/>
        <end position="449"/>
    </location>
</feature>
<dbReference type="GO" id="GO:0005886">
    <property type="term" value="C:plasma membrane"/>
    <property type="evidence" value="ECO:0007669"/>
    <property type="project" value="UniProtKB-SubCell"/>
</dbReference>
<evidence type="ECO:0000256" key="1">
    <source>
        <dbReference type="ARBA" id="ARBA00004651"/>
    </source>
</evidence>
<dbReference type="InterPro" id="IPR051679">
    <property type="entry name" value="DASS-Related_Transporters"/>
</dbReference>
<accession>Q2PXZ6</accession>
<protein>
    <submittedName>
        <fullName evidence="7">Hypothetical conserved protein</fullName>
    </submittedName>
</protein>